<gene>
    <name evidence="3" type="ORF">TTHERM_00233020</name>
</gene>
<dbReference type="InParanoid" id="Q23BM5"/>
<dbReference type="AlphaFoldDB" id="Q23BM5"/>
<dbReference type="Proteomes" id="UP000009168">
    <property type="component" value="Unassembled WGS sequence"/>
</dbReference>
<proteinExistence type="predicted"/>
<evidence type="ECO:0000256" key="2">
    <source>
        <dbReference type="SAM" id="SignalP"/>
    </source>
</evidence>
<keyword evidence="1" id="KW-1133">Transmembrane helix</keyword>
<dbReference type="EMBL" id="GG662718">
    <property type="protein sequence ID" value="EAR94093.1"/>
    <property type="molecule type" value="Genomic_DNA"/>
</dbReference>
<evidence type="ECO:0000256" key="1">
    <source>
        <dbReference type="SAM" id="Phobius"/>
    </source>
</evidence>
<name>Q23BM5_TETTS</name>
<reference evidence="4" key="1">
    <citation type="journal article" date="2006" name="PLoS Biol.">
        <title>Macronuclear genome sequence of the ciliate Tetrahymena thermophila, a model eukaryote.</title>
        <authorList>
            <person name="Eisen J.A."/>
            <person name="Coyne R.S."/>
            <person name="Wu M."/>
            <person name="Wu D."/>
            <person name="Thiagarajan M."/>
            <person name="Wortman J.R."/>
            <person name="Badger J.H."/>
            <person name="Ren Q."/>
            <person name="Amedeo P."/>
            <person name="Jones K.M."/>
            <person name="Tallon L.J."/>
            <person name="Delcher A.L."/>
            <person name="Salzberg S.L."/>
            <person name="Silva J.C."/>
            <person name="Haas B.J."/>
            <person name="Majoros W.H."/>
            <person name="Farzad M."/>
            <person name="Carlton J.M."/>
            <person name="Smith R.K. Jr."/>
            <person name="Garg J."/>
            <person name="Pearlman R.E."/>
            <person name="Karrer K.M."/>
            <person name="Sun L."/>
            <person name="Manning G."/>
            <person name="Elde N.C."/>
            <person name="Turkewitz A.P."/>
            <person name="Asai D.J."/>
            <person name="Wilkes D.E."/>
            <person name="Wang Y."/>
            <person name="Cai H."/>
            <person name="Collins K."/>
            <person name="Stewart B.A."/>
            <person name="Lee S.R."/>
            <person name="Wilamowska K."/>
            <person name="Weinberg Z."/>
            <person name="Ruzzo W.L."/>
            <person name="Wloga D."/>
            <person name="Gaertig J."/>
            <person name="Frankel J."/>
            <person name="Tsao C.-C."/>
            <person name="Gorovsky M.A."/>
            <person name="Keeling P.J."/>
            <person name="Waller R.F."/>
            <person name="Patron N.J."/>
            <person name="Cherry J.M."/>
            <person name="Stover N.A."/>
            <person name="Krieger C.J."/>
            <person name="del Toro C."/>
            <person name="Ryder H.F."/>
            <person name="Williamson S.C."/>
            <person name="Barbeau R.A."/>
            <person name="Hamilton E.P."/>
            <person name="Orias E."/>
        </authorList>
    </citation>
    <scope>NUCLEOTIDE SEQUENCE [LARGE SCALE GENOMIC DNA]</scope>
    <source>
        <strain evidence="4">SB210</strain>
    </source>
</reference>
<organism evidence="3 4">
    <name type="scientific">Tetrahymena thermophila (strain SB210)</name>
    <dbReference type="NCBI Taxonomy" id="312017"/>
    <lineage>
        <taxon>Eukaryota</taxon>
        <taxon>Sar</taxon>
        <taxon>Alveolata</taxon>
        <taxon>Ciliophora</taxon>
        <taxon>Intramacronucleata</taxon>
        <taxon>Oligohymenophorea</taxon>
        <taxon>Hymenostomatida</taxon>
        <taxon>Tetrahymenina</taxon>
        <taxon>Tetrahymenidae</taxon>
        <taxon>Tetrahymena</taxon>
    </lineage>
</organism>
<dbReference type="GeneID" id="7841940"/>
<feature type="transmembrane region" description="Helical" evidence="1">
    <location>
        <begin position="88"/>
        <end position="112"/>
    </location>
</feature>
<sequence length="113" mass="12184">MRKIASILLIVSITLLSVSASSKCSDDINNKLSTGTICQATDTDCKNSLNTFITCFGNCGNTSNTDSDLVKCVKTNCSNISNATVKSFYNEIITCFNSLLMFSALFVLIALLF</sequence>
<dbReference type="RefSeq" id="XP_001014338.1">
    <property type="nucleotide sequence ID" value="XM_001014338.1"/>
</dbReference>
<feature type="signal peptide" evidence="2">
    <location>
        <begin position="1"/>
        <end position="20"/>
    </location>
</feature>
<keyword evidence="2" id="KW-0732">Signal</keyword>
<accession>Q23BM5</accession>
<evidence type="ECO:0000313" key="4">
    <source>
        <dbReference type="Proteomes" id="UP000009168"/>
    </source>
</evidence>
<evidence type="ECO:0000313" key="3">
    <source>
        <dbReference type="EMBL" id="EAR94093.1"/>
    </source>
</evidence>
<keyword evidence="1" id="KW-0472">Membrane</keyword>
<feature type="chain" id="PRO_5004202061" evidence="2">
    <location>
        <begin position="21"/>
        <end position="113"/>
    </location>
</feature>
<keyword evidence="1 3" id="KW-0812">Transmembrane</keyword>
<dbReference type="KEGG" id="tet:TTHERM_00233020"/>
<dbReference type="HOGENOM" id="CLU_144475_0_0_1"/>
<keyword evidence="4" id="KW-1185">Reference proteome</keyword>
<protein>
    <submittedName>
        <fullName evidence="3">Transmembrane protein, putative</fullName>
    </submittedName>
</protein>